<organism evidence="1 2">
    <name type="scientific">Actinoplanes italicus</name>
    <dbReference type="NCBI Taxonomy" id="113567"/>
    <lineage>
        <taxon>Bacteria</taxon>
        <taxon>Bacillati</taxon>
        <taxon>Actinomycetota</taxon>
        <taxon>Actinomycetes</taxon>
        <taxon>Micromonosporales</taxon>
        <taxon>Micromonosporaceae</taxon>
        <taxon>Actinoplanes</taxon>
    </lineage>
</organism>
<sequence length="112" mass="11633">MATTPDDPHIHVEAGARSSAAARNLLASTFGLVAELPAQVATGCGRQVPRAMTSGVPESVTCLPCREHAAEQHLRLADLAATLGPLPGSPISVADAHQAAAHHRDLARRFDT</sequence>
<reference evidence="1 2" key="1">
    <citation type="submission" date="2018-03" db="EMBL/GenBank/DDBJ databases">
        <title>Genomic Encyclopedia of Archaeal and Bacterial Type Strains, Phase II (KMG-II): from individual species to whole genera.</title>
        <authorList>
            <person name="Goeker M."/>
        </authorList>
    </citation>
    <scope>NUCLEOTIDE SEQUENCE [LARGE SCALE GENOMIC DNA]</scope>
    <source>
        <strain evidence="1 2">DSM 43146</strain>
    </source>
</reference>
<gene>
    <name evidence="1" type="ORF">CLV67_13628</name>
</gene>
<dbReference type="RefSeq" id="WP_106330569.1">
    <property type="nucleotide sequence ID" value="NZ_BOMO01000169.1"/>
</dbReference>
<keyword evidence="2" id="KW-1185">Reference proteome</keyword>
<dbReference type="Proteomes" id="UP000239415">
    <property type="component" value="Unassembled WGS sequence"/>
</dbReference>
<proteinExistence type="predicted"/>
<protein>
    <submittedName>
        <fullName evidence="1">Uncharacterized protein</fullName>
    </submittedName>
</protein>
<evidence type="ECO:0000313" key="1">
    <source>
        <dbReference type="EMBL" id="PRX09452.1"/>
    </source>
</evidence>
<accession>A0A2T0JPA9</accession>
<comment type="caution">
    <text evidence="1">The sequence shown here is derived from an EMBL/GenBank/DDBJ whole genome shotgun (WGS) entry which is preliminary data.</text>
</comment>
<dbReference type="AlphaFoldDB" id="A0A2T0JPA9"/>
<evidence type="ECO:0000313" key="2">
    <source>
        <dbReference type="Proteomes" id="UP000239415"/>
    </source>
</evidence>
<name>A0A2T0JPA9_9ACTN</name>
<dbReference type="OrthoDB" id="3626727at2"/>
<dbReference type="EMBL" id="PVMZ01000036">
    <property type="protein sequence ID" value="PRX09452.1"/>
    <property type="molecule type" value="Genomic_DNA"/>
</dbReference>